<keyword evidence="2" id="KW-1185">Reference proteome</keyword>
<dbReference type="Proteomes" id="UP000655044">
    <property type="component" value="Unassembled WGS sequence"/>
</dbReference>
<evidence type="ECO:0000313" key="2">
    <source>
        <dbReference type="Proteomes" id="UP000655044"/>
    </source>
</evidence>
<sequence length="50" mass="5342">MSNATPSPQPRKGLRERLIEAADRRVREKDADARVAVTVSGTPTPGGLRG</sequence>
<evidence type="ECO:0000313" key="1">
    <source>
        <dbReference type="EMBL" id="GIH84238.1"/>
    </source>
</evidence>
<name>A0A8J3S675_PLARO</name>
<gene>
    <name evidence="1" type="ORF">Pro02_26460</name>
</gene>
<protein>
    <submittedName>
        <fullName evidence="1">Uncharacterized protein</fullName>
    </submittedName>
</protein>
<organism evidence="1 2">
    <name type="scientific">Planobispora rosea</name>
    <dbReference type="NCBI Taxonomy" id="35762"/>
    <lineage>
        <taxon>Bacteria</taxon>
        <taxon>Bacillati</taxon>
        <taxon>Actinomycetota</taxon>
        <taxon>Actinomycetes</taxon>
        <taxon>Streptosporangiales</taxon>
        <taxon>Streptosporangiaceae</taxon>
        <taxon>Planobispora</taxon>
    </lineage>
</organism>
<comment type="caution">
    <text evidence="1">The sequence shown here is derived from an EMBL/GenBank/DDBJ whole genome shotgun (WGS) entry which is preliminary data.</text>
</comment>
<reference evidence="1" key="1">
    <citation type="submission" date="2021-01" db="EMBL/GenBank/DDBJ databases">
        <title>Whole genome shotgun sequence of Planobispora rosea NBRC 15558.</title>
        <authorList>
            <person name="Komaki H."/>
            <person name="Tamura T."/>
        </authorList>
    </citation>
    <scope>NUCLEOTIDE SEQUENCE</scope>
    <source>
        <strain evidence="1">NBRC 15558</strain>
    </source>
</reference>
<accession>A0A8J3S675</accession>
<proteinExistence type="predicted"/>
<dbReference type="EMBL" id="BOOI01000021">
    <property type="protein sequence ID" value="GIH84238.1"/>
    <property type="molecule type" value="Genomic_DNA"/>
</dbReference>
<dbReference type="AlphaFoldDB" id="A0A8J3S675"/>